<keyword evidence="1" id="KW-0732">Signal</keyword>
<name>A0A4Q4SVV1_9PEZI</name>
<sequence>MYTMRTLLLLTAVAGTNAQATVAPQSTGFNSSFALSRAQIEKASLSEDMAASLNTVVNFDRSQLTNGGPREDAFYTLPPLSPNAAGPPPPGTLLRAQRFTDPAPFAIPPNTALSRILYTTTNTNGTVVPASAFVLWPFEARRFPGPGSGGHSAGEGAPTVLWTHGTSGFFASAAPSAHRALWYADAAPFTLAQAGYVVVGPDYAGLGVSESWDGSAVRHEYLVSSASARDALNALRATREAFAGLLGPRFVAMGHSQGGGVAWGVAEALASDEFADLIPGYLGTIAASPTTDAFSGVPEFILPWVGMMLDTIFPGFELSQWLTPLGVARTELLGEIDGGIAESQQLYLTGEAVVREDYWDTWYADAYAELANAGRKPFRGPLLVVQGTADVYIPYDITSATVQDTCEANPENDLEYLVVNGTQHVPTLHATRQTWLQWIEDRFEGRPLAKPGCVRSDLESFLPVEHYQSTGKSFPQWAGAPEYSYELPLGL</sequence>
<feature type="domain" description="AB hydrolase-1" evidence="2">
    <location>
        <begin position="168"/>
        <end position="424"/>
    </location>
</feature>
<dbReference type="InterPro" id="IPR029058">
    <property type="entry name" value="AB_hydrolase_fold"/>
</dbReference>
<accession>A0A4Q4SVV1</accession>
<reference evidence="3 4" key="1">
    <citation type="submission" date="2018-06" db="EMBL/GenBank/DDBJ databases">
        <title>Complete Genomes of Monosporascus.</title>
        <authorList>
            <person name="Robinson A.J."/>
            <person name="Natvig D.O."/>
        </authorList>
    </citation>
    <scope>NUCLEOTIDE SEQUENCE [LARGE SCALE GENOMIC DNA]</scope>
    <source>
        <strain evidence="3 4">CBS 110550</strain>
    </source>
</reference>
<keyword evidence="4" id="KW-1185">Reference proteome</keyword>
<dbReference type="InterPro" id="IPR005152">
    <property type="entry name" value="Lipase_secreted"/>
</dbReference>
<comment type="caution">
    <text evidence="3">The sequence shown here is derived from an EMBL/GenBank/DDBJ whole genome shotgun (WGS) entry which is preliminary data.</text>
</comment>
<dbReference type="PANTHER" id="PTHR34853">
    <property type="match status" value="1"/>
</dbReference>
<dbReference type="InterPro" id="IPR000073">
    <property type="entry name" value="AB_hydrolase_1"/>
</dbReference>
<dbReference type="AlphaFoldDB" id="A0A4Q4SVV1"/>
<protein>
    <recommendedName>
        <fullName evidence="2">AB hydrolase-1 domain-containing protein</fullName>
    </recommendedName>
</protein>
<gene>
    <name evidence="3" type="ORF">DL764_009130</name>
</gene>
<dbReference type="PANTHER" id="PTHR34853:SF1">
    <property type="entry name" value="LIPASE 5"/>
    <property type="match status" value="1"/>
</dbReference>
<evidence type="ECO:0000313" key="4">
    <source>
        <dbReference type="Proteomes" id="UP000293360"/>
    </source>
</evidence>
<evidence type="ECO:0000313" key="3">
    <source>
        <dbReference type="EMBL" id="RYO85683.1"/>
    </source>
</evidence>
<dbReference type="Gene3D" id="3.40.50.1820">
    <property type="entry name" value="alpha/beta hydrolase"/>
    <property type="match status" value="2"/>
</dbReference>
<proteinExistence type="predicted"/>
<dbReference type="Proteomes" id="UP000293360">
    <property type="component" value="Unassembled WGS sequence"/>
</dbReference>
<dbReference type="SUPFAM" id="SSF53474">
    <property type="entry name" value="alpha/beta-Hydrolases"/>
    <property type="match status" value="1"/>
</dbReference>
<dbReference type="STRING" id="155417.A0A4Q4SVV1"/>
<dbReference type="GO" id="GO:0004806">
    <property type="term" value="F:triacylglycerol lipase activity"/>
    <property type="evidence" value="ECO:0007669"/>
    <property type="project" value="InterPro"/>
</dbReference>
<feature type="signal peptide" evidence="1">
    <location>
        <begin position="1"/>
        <end position="18"/>
    </location>
</feature>
<evidence type="ECO:0000256" key="1">
    <source>
        <dbReference type="SAM" id="SignalP"/>
    </source>
</evidence>
<dbReference type="EMBL" id="QJNU01000805">
    <property type="protein sequence ID" value="RYO85683.1"/>
    <property type="molecule type" value="Genomic_DNA"/>
</dbReference>
<dbReference type="OrthoDB" id="5382058at2759"/>
<dbReference type="Pfam" id="PF00561">
    <property type="entry name" value="Abhydrolase_1"/>
    <property type="match status" value="1"/>
</dbReference>
<dbReference type="GO" id="GO:0016042">
    <property type="term" value="P:lipid catabolic process"/>
    <property type="evidence" value="ECO:0007669"/>
    <property type="project" value="InterPro"/>
</dbReference>
<organism evidence="3 4">
    <name type="scientific">Monosporascus ibericus</name>
    <dbReference type="NCBI Taxonomy" id="155417"/>
    <lineage>
        <taxon>Eukaryota</taxon>
        <taxon>Fungi</taxon>
        <taxon>Dikarya</taxon>
        <taxon>Ascomycota</taxon>
        <taxon>Pezizomycotina</taxon>
        <taxon>Sordariomycetes</taxon>
        <taxon>Xylariomycetidae</taxon>
        <taxon>Xylariales</taxon>
        <taxon>Xylariales incertae sedis</taxon>
        <taxon>Monosporascus</taxon>
    </lineage>
</organism>
<evidence type="ECO:0000259" key="2">
    <source>
        <dbReference type="Pfam" id="PF00561"/>
    </source>
</evidence>
<feature type="chain" id="PRO_5020189415" description="AB hydrolase-1 domain-containing protein" evidence="1">
    <location>
        <begin position="19"/>
        <end position="491"/>
    </location>
</feature>